<feature type="region of interest" description="Disordered" evidence="1">
    <location>
        <begin position="201"/>
        <end position="220"/>
    </location>
</feature>
<dbReference type="EMBL" id="GBXI01000301">
    <property type="protein sequence ID" value="JAD13991.1"/>
    <property type="molecule type" value="Transcribed_RNA"/>
</dbReference>
<proteinExistence type="predicted"/>
<name>A0A0A1XSJ4_ZEUCU</name>
<feature type="compositionally biased region" description="Polar residues" evidence="1">
    <location>
        <begin position="485"/>
        <end position="508"/>
    </location>
</feature>
<evidence type="ECO:0000313" key="2">
    <source>
        <dbReference type="EMBL" id="JAD13991.1"/>
    </source>
</evidence>
<evidence type="ECO:0000256" key="1">
    <source>
        <dbReference type="SAM" id="MobiDB-lite"/>
    </source>
</evidence>
<reference evidence="2" key="2">
    <citation type="journal article" date="2015" name="Gigascience">
        <title>Reconstructing a comprehensive transcriptome assembly of a white-pupal translocated strain of the pest fruit fly Bactrocera cucurbitae.</title>
        <authorList>
            <person name="Sim S.B."/>
            <person name="Calla B."/>
            <person name="Hall B."/>
            <person name="DeRego T."/>
            <person name="Geib S.M."/>
        </authorList>
    </citation>
    <scope>NUCLEOTIDE SEQUENCE</scope>
</reference>
<feature type="region of interest" description="Disordered" evidence="1">
    <location>
        <begin position="379"/>
        <end position="402"/>
    </location>
</feature>
<dbReference type="AlphaFoldDB" id="A0A0A1XSJ4"/>
<feature type="region of interest" description="Disordered" evidence="1">
    <location>
        <begin position="230"/>
        <end position="261"/>
    </location>
</feature>
<feature type="compositionally biased region" description="Acidic residues" evidence="1">
    <location>
        <begin position="201"/>
        <end position="211"/>
    </location>
</feature>
<accession>A0A0A1XSJ4</accession>
<feature type="compositionally biased region" description="Pro residues" evidence="1">
    <location>
        <begin position="387"/>
        <end position="397"/>
    </location>
</feature>
<reference evidence="2" key="1">
    <citation type="submission" date="2014-11" db="EMBL/GenBank/DDBJ databases">
        <authorList>
            <person name="Geib S."/>
        </authorList>
    </citation>
    <scope>NUCLEOTIDE SEQUENCE</scope>
</reference>
<organism evidence="2">
    <name type="scientific">Zeugodacus cucurbitae</name>
    <name type="common">Melon fruit fly</name>
    <name type="synonym">Bactrocera cucurbitae</name>
    <dbReference type="NCBI Taxonomy" id="28588"/>
    <lineage>
        <taxon>Eukaryota</taxon>
        <taxon>Metazoa</taxon>
        <taxon>Ecdysozoa</taxon>
        <taxon>Arthropoda</taxon>
        <taxon>Hexapoda</taxon>
        <taxon>Insecta</taxon>
        <taxon>Pterygota</taxon>
        <taxon>Neoptera</taxon>
        <taxon>Endopterygota</taxon>
        <taxon>Diptera</taxon>
        <taxon>Brachycera</taxon>
        <taxon>Muscomorpha</taxon>
        <taxon>Tephritoidea</taxon>
        <taxon>Tephritidae</taxon>
        <taxon>Zeugodacus</taxon>
        <taxon>Zeugodacus</taxon>
    </lineage>
</organism>
<protein>
    <submittedName>
        <fullName evidence="2">Protein swallow</fullName>
    </submittedName>
</protein>
<gene>
    <name evidence="2" type="primary">swa</name>
    <name evidence="2" type="ORF">g.11635</name>
</gene>
<sequence length="650" mass="73159">MSIQDESFPHDELFEMDLSPTPLNRFQFPHRLRERQQQKLYNGEIPKSPLTLVHNFNTSSSSADQTISSAESATEQAHNAAMLHNDRMIKSDQSGLASMGETRTQLLEGKHKSHSYHDIHTAYTKRRYKHVESKVGQYIANIRSEDERRRYKLARFQRHRSMPEALVHDPQALKRLQLQRGVTMMADKLNQALVHVIDGVEEENEEEEGVAEQEASTDLSVSNVTALTSATMSTQSGSGGAADDDDDDEDNHRRRADESANGVSCVAHKMGVVDKATYALLLNERDRLQSYNDHQQMILDEKQSEIIRLRHNVDVLRVQLSTIEDQLKRNGSGRQGLTGMTSGSFGHSQSVTNGMPYWATGRQSLQGLLYCASKTTKATQTEFARHTPPPPPPPSPSPLHLGLPHNEQHLFVTPEMSDDNNNHCVDGTTETTERNMKSVAAIQPMSLNFSNYTDAASAERRLAKDSAILRRRSNSLKFRHIQVQTNATHHNVKSQHNSRTSQPSSSDSAIDVEVIELSSSPKPARRKRYGVELTTTEHATFVSKVRNLHYDRDQRTPSPSGLYIERCPNSTAMDMSAVVDATQGAARRSALKRSGGRSISRRWLRLFGSCMRCKNPQQHEREQFALQQTYTQIPLLEHTFDKSTIPLHSN</sequence>
<feature type="region of interest" description="Disordered" evidence="1">
    <location>
        <begin position="485"/>
        <end position="509"/>
    </location>
</feature>